<sequence length="96" mass="11045">MNFLKWKILQSDFLIKNPTNHGDTTKDYTSRISPRNYRAIVKIKIRTKHADANLTQLNNLTRNFLVSHTNNMEGDHDSQPGRSYRMPNAQTSAQGT</sequence>
<evidence type="ECO:0000256" key="1">
    <source>
        <dbReference type="SAM" id="MobiDB-lite"/>
    </source>
</evidence>
<geneLocation type="plasmid" evidence="2">
    <name>RCFBPv3_mp</name>
</geneLocation>
<dbReference type="EMBL" id="FP885907">
    <property type="protein sequence ID" value="CBJ54054.1"/>
    <property type="molecule type" value="Genomic_DNA"/>
</dbReference>
<evidence type="ECO:0000313" key="2">
    <source>
        <dbReference type="EMBL" id="CBJ54054.1"/>
    </source>
</evidence>
<organism evidence="2">
    <name type="scientific">Ralstonia solanacearum CFBP2957</name>
    <dbReference type="NCBI Taxonomy" id="859656"/>
    <lineage>
        <taxon>Bacteria</taxon>
        <taxon>Pseudomonadati</taxon>
        <taxon>Pseudomonadota</taxon>
        <taxon>Betaproteobacteria</taxon>
        <taxon>Burkholderiales</taxon>
        <taxon>Burkholderiaceae</taxon>
        <taxon>Ralstonia</taxon>
        <taxon>Ralstonia solanacearum species complex</taxon>
    </lineage>
</organism>
<name>D8P568_RALSL</name>
<protein>
    <submittedName>
        <fullName evidence="2">Uncharacterized protein</fullName>
    </submittedName>
</protein>
<keyword evidence="2" id="KW-0614">Plasmid</keyword>
<dbReference type="AlphaFoldDB" id="D8P568"/>
<gene>
    <name evidence="2" type="ORF">RCFBP_mp20628</name>
</gene>
<feature type="region of interest" description="Disordered" evidence="1">
    <location>
        <begin position="69"/>
        <end position="96"/>
    </location>
</feature>
<accession>D8P568</accession>
<reference evidence="2" key="1">
    <citation type="journal article" date="2010" name="BMC Genomics">
        <title>Genomes of three tomato pathogens within the Ralstonia solanacearum species complex reveal significant evolutionary divergence.</title>
        <authorList>
            <person name="Remenant B."/>
            <person name="Coupat-Goutaland B."/>
            <person name="Guidot A."/>
            <person name="Cellier G."/>
            <person name="Wicker E."/>
            <person name="Allen C."/>
            <person name="Fegan M."/>
            <person name="Pruvost O."/>
            <person name="Elbaz M."/>
            <person name="Calteau A."/>
            <person name="Salvignol G."/>
            <person name="Mornico D."/>
            <person name="Mangenot S."/>
            <person name="Barbe V."/>
            <person name="Medigue C."/>
            <person name="Prior P."/>
        </authorList>
    </citation>
    <scope>NUCLEOTIDE SEQUENCE [LARGE SCALE GENOMIC DNA]</scope>
    <source>
        <strain evidence="2">CFBP2957</strain>
        <plasmid evidence="2">RCFBPv3_mp</plasmid>
    </source>
</reference>
<proteinExistence type="predicted"/>
<reference evidence="2" key="2">
    <citation type="submission" date="2010-02" db="EMBL/GenBank/DDBJ databases">
        <authorList>
            <person name="Genoscope - CEA"/>
        </authorList>
    </citation>
    <scope>NUCLEOTIDE SEQUENCE</scope>
    <source>
        <strain evidence="2">CFBP2957</strain>
        <plasmid evidence="2">RCFBPv3_mp</plasmid>
    </source>
</reference>